<organism evidence="2 3">
    <name type="scientific">Rosenbergiella gaditana</name>
    <dbReference type="NCBI Taxonomy" id="2726987"/>
    <lineage>
        <taxon>Bacteria</taxon>
        <taxon>Pseudomonadati</taxon>
        <taxon>Pseudomonadota</taxon>
        <taxon>Gammaproteobacteria</taxon>
        <taxon>Enterobacterales</taxon>
        <taxon>Erwiniaceae</taxon>
        <taxon>Rosenbergiella</taxon>
    </lineage>
</organism>
<keyword evidence="3" id="KW-1185">Reference proteome</keyword>
<reference evidence="2 3" key="1">
    <citation type="submission" date="2020-04" db="EMBL/GenBank/DDBJ databases">
        <title>Genome sequencing of Rosenbergiella species.</title>
        <authorList>
            <person name="Alvarez-Perez S."/>
            <person name="Lievens B."/>
        </authorList>
    </citation>
    <scope>NUCLEOTIDE SEQUENCE [LARGE SCALE GENOMIC DNA]</scope>
    <source>
        <strain evidence="2 3">S61</strain>
    </source>
</reference>
<dbReference type="RefSeq" id="WP_214236544.1">
    <property type="nucleotide sequence ID" value="NZ_JABBFR010000005.1"/>
</dbReference>
<dbReference type="Proteomes" id="UP000790096">
    <property type="component" value="Unassembled WGS sequence"/>
</dbReference>
<name>A0ABS5SUT5_9GAMM</name>
<feature type="domain" description="RelA/SpoT" evidence="1">
    <location>
        <begin position="44"/>
        <end position="177"/>
    </location>
</feature>
<dbReference type="InterPro" id="IPR007685">
    <property type="entry name" value="RelA_SpoT"/>
</dbReference>
<dbReference type="SUPFAM" id="SSF81301">
    <property type="entry name" value="Nucleotidyltransferase"/>
    <property type="match status" value="1"/>
</dbReference>
<accession>A0ABS5SUT5</accession>
<dbReference type="Pfam" id="PF04607">
    <property type="entry name" value="RelA_SpoT"/>
    <property type="match status" value="1"/>
</dbReference>
<sequence>MSVIKEFLEQYSKQYDYYSELAETGANLLEQELERRGIKAIVSFRAKRPDRLDEKLKRRNEKSAYKDVINIYEDIVDLAGVRVALYFPKDREVVDEIINFLFLVRKKNNFPQQSYQPKFEKRFSGYWASHYRVNLQNTSQNTKRYESVLFEIQVASVLMHAWSEVEHDLVYKPLAGDLSEEELAILDEINGLVLIGEIALERLQKAITKRTKEKDNISNRYQLTSFITSSLNNSYISKLKLGDTKILFNYLKDNSSISANELADYLNKINQDENETITDQLLLMIINDSYKSSENNLNLSNYLKYSLGENRDVSGFELFIKAWILLEKAVSLIQNDNSRQNKKFATAKFEFLVSKQIITREESLELNYLKKSRRNLLHGVETPTDYQLHAMYIRFLTLTEKIISSILSDNDRDYLLREIGTMRTESSQSRITFMQ</sequence>
<comment type="caution">
    <text evidence="2">The sequence shown here is derived from an EMBL/GenBank/DDBJ whole genome shotgun (WGS) entry which is preliminary data.</text>
</comment>
<dbReference type="PANTHER" id="PTHR41773">
    <property type="entry name" value="GTP PYROPHOSPHATASE-RELATED"/>
    <property type="match status" value="1"/>
</dbReference>
<dbReference type="SMART" id="SM00954">
    <property type="entry name" value="RelA_SpoT"/>
    <property type="match status" value="1"/>
</dbReference>
<gene>
    <name evidence="2" type="ORF">HH682_05170</name>
</gene>
<dbReference type="EMBL" id="JABBFR010000005">
    <property type="protein sequence ID" value="MBT0723841.1"/>
    <property type="molecule type" value="Genomic_DNA"/>
</dbReference>
<dbReference type="PANTHER" id="PTHR41773:SF1">
    <property type="entry name" value="RELA_SPOT DOMAIN-CONTAINING PROTEIN"/>
    <property type="match status" value="1"/>
</dbReference>
<dbReference type="CDD" id="cd05399">
    <property type="entry name" value="NT_Rel-Spo_like"/>
    <property type="match status" value="1"/>
</dbReference>
<protein>
    <submittedName>
        <fullName evidence="2">RelA/SpoT domain-containing protein</fullName>
    </submittedName>
</protein>
<evidence type="ECO:0000259" key="1">
    <source>
        <dbReference type="SMART" id="SM00954"/>
    </source>
</evidence>
<evidence type="ECO:0000313" key="3">
    <source>
        <dbReference type="Proteomes" id="UP000790096"/>
    </source>
</evidence>
<proteinExistence type="predicted"/>
<evidence type="ECO:0000313" key="2">
    <source>
        <dbReference type="EMBL" id="MBT0723841.1"/>
    </source>
</evidence>
<dbReference type="Gene3D" id="3.30.460.10">
    <property type="entry name" value="Beta Polymerase, domain 2"/>
    <property type="match status" value="1"/>
</dbReference>
<dbReference type="InterPro" id="IPR043519">
    <property type="entry name" value="NT_sf"/>
</dbReference>